<feature type="domain" description="C3H1-type" evidence="8">
    <location>
        <begin position="1645"/>
        <end position="1670"/>
    </location>
</feature>
<evidence type="ECO:0000256" key="4">
    <source>
        <dbReference type="ARBA" id="ARBA00023125"/>
    </source>
</evidence>
<dbReference type="Pfam" id="PF03126">
    <property type="entry name" value="Plus-3"/>
    <property type="match status" value="1"/>
</dbReference>
<dbReference type="InterPro" id="IPR000571">
    <property type="entry name" value="Znf_CCCH"/>
</dbReference>
<evidence type="ECO:0000256" key="5">
    <source>
        <dbReference type="PROSITE-ProRule" id="PRU00723"/>
    </source>
</evidence>
<dbReference type="SMART" id="SM00151">
    <property type="entry name" value="SWIB"/>
    <property type="match status" value="1"/>
</dbReference>
<dbReference type="PANTHER" id="PTHR46695">
    <property type="entry name" value="ZINC FINGER CCCH DOMAIN-CONTAINING PROTEIN 44-RELATED"/>
    <property type="match status" value="1"/>
</dbReference>
<dbReference type="Pfam" id="PF25980">
    <property type="entry name" value="NERD_plant"/>
    <property type="match status" value="1"/>
</dbReference>
<dbReference type="GO" id="GO:0003677">
    <property type="term" value="F:DNA binding"/>
    <property type="evidence" value="ECO:0007669"/>
    <property type="project" value="UniProtKB-KW"/>
</dbReference>
<keyword evidence="1 5" id="KW-0479">Metal-binding</keyword>
<dbReference type="Gene3D" id="3.30.40.10">
    <property type="entry name" value="Zinc/RING finger domain, C3HC4 (zinc finger)"/>
    <property type="match status" value="1"/>
</dbReference>
<dbReference type="PROSITE" id="PS50016">
    <property type="entry name" value="ZF_PHD_2"/>
    <property type="match status" value="1"/>
</dbReference>
<dbReference type="EMBL" id="JAKOGI010000012">
    <property type="protein sequence ID" value="KAJ8450931.1"/>
    <property type="molecule type" value="Genomic_DNA"/>
</dbReference>
<feature type="compositionally biased region" description="Polar residues" evidence="6">
    <location>
        <begin position="1523"/>
        <end position="1545"/>
    </location>
</feature>
<feature type="compositionally biased region" description="Basic and acidic residues" evidence="6">
    <location>
        <begin position="643"/>
        <end position="662"/>
    </location>
</feature>
<evidence type="ECO:0000259" key="8">
    <source>
        <dbReference type="PROSITE" id="PS50103"/>
    </source>
</evidence>
<dbReference type="SMART" id="SM00249">
    <property type="entry name" value="PHD"/>
    <property type="match status" value="1"/>
</dbReference>
<feature type="region of interest" description="Disordered" evidence="6">
    <location>
        <begin position="571"/>
        <end position="685"/>
    </location>
</feature>
<feature type="compositionally biased region" description="Gly residues" evidence="6">
    <location>
        <begin position="1635"/>
        <end position="1646"/>
    </location>
</feature>
<feature type="compositionally biased region" description="Basic and acidic residues" evidence="6">
    <location>
        <begin position="87"/>
        <end position="96"/>
    </location>
</feature>
<feature type="region of interest" description="Disordered" evidence="6">
    <location>
        <begin position="1025"/>
        <end position="1148"/>
    </location>
</feature>
<feature type="region of interest" description="Disordered" evidence="6">
    <location>
        <begin position="167"/>
        <end position="416"/>
    </location>
</feature>
<feature type="compositionally biased region" description="Low complexity" evidence="6">
    <location>
        <begin position="1551"/>
        <end position="1567"/>
    </location>
</feature>
<dbReference type="InterPro" id="IPR019835">
    <property type="entry name" value="SWIB_domain"/>
</dbReference>
<feature type="compositionally biased region" description="Acidic residues" evidence="6">
    <location>
        <begin position="332"/>
        <end position="355"/>
    </location>
</feature>
<feature type="compositionally biased region" description="Basic and acidic residues" evidence="6">
    <location>
        <begin position="70"/>
        <end position="79"/>
    </location>
</feature>
<dbReference type="Pfam" id="PF02201">
    <property type="entry name" value="SWIB"/>
    <property type="match status" value="1"/>
</dbReference>
<evidence type="ECO:0000259" key="7">
    <source>
        <dbReference type="PROSITE" id="PS50016"/>
    </source>
</evidence>
<dbReference type="GO" id="GO:0008270">
    <property type="term" value="F:zinc ion binding"/>
    <property type="evidence" value="ECO:0007669"/>
    <property type="project" value="UniProtKB-KW"/>
</dbReference>
<feature type="domain" description="PHD-type" evidence="7">
    <location>
        <begin position="423"/>
        <end position="489"/>
    </location>
</feature>
<dbReference type="CDD" id="cd10567">
    <property type="entry name" value="SWIB-MDM2_like"/>
    <property type="match status" value="1"/>
</dbReference>
<dbReference type="PROSITE" id="PS50103">
    <property type="entry name" value="ZF_C3H1"/>
    <property type="match status" value="1"/>
</dbReference>
<feature type="region of interest" description="Disordered" evidence="6">
    <location>
        <begin position="1523"/>
        <end position="1649"/>
    </location>
</feature>
<feature type="compositionally biased region" description="Polar residues" evidence="6">
    <location>
        <begin position="1574"/>
        <end position="1584"/>
    </location>
</feature>
<dbReference type="Gene3D" id="1.10.245.10">
    <property type="entry name" value="SWIB/MDM2 domain"/>
    <property type="match status" value="1"/>
</dbReference>
<dbReference type="SMART" id="SM00444">
    <property type="entry name" value="GYF"/>
    <property type="match status" value="1"/>
</dbReference>
<feature type="zinc finger region" description="C3H1-type" evidence="5">
    <location>
        <begin position="1645"/>
        <end position="1670"/>
    </location>
</feature>
<feature type="domain" description="Plus3" evidence="10">
    <location>
        <begin position="832"/>
        <end position="965"/>
    </location>
</feature>
<evidence type="ECO:0000259" key="9">
    <source>
        <dbReference type="PROSITE" id="PS50829"/>
    </source>
</evidence>
<dbReference type="Pfam" id="PF02213">
    <property type="entry name" value="GYF"/>
    <property type="match status" value="1"/>
</dbReference>
<dbReference type="Proteomes" id="UP001153076">
    <property type="component" value="Unassembled WGS sequence"/>
</dbReference>
<dbReference type="PROSITE" id="PS50829">
    <property type="entry name" value="GYF"/>
    <property type="match status" value="1"/>
</dbReference>
<proteinExistence type="predicted"/>
<dbReference type="PANTHER" id="PTHR46695:SF5">
    <property type="entry name" value="RNA POLYMERASE-ASSOCIATED PROTEIN RTF1 HOMOLOG"/>
    <property type="match status" value="1"/>
</dbReference>
<keyword evidence="3 5" id="KW-0862">Zinc</keyword>
<dbReference type="InterPro" id="IPR036885">
    <property type="entry name" value="SWIB_MDM2_dom_sf"/>
</dbReference>
<reference evidence="12" key="1">
    <citation type="submission" date="2022-04" db="EMBL/GenBank/DDBJ databases">
        <title>Carnegiea gigantea Genome sequencing and assembly v2.</title>
        <authorList>
            <person name="Copetti D."/>
            <person name="Sanderson M.J."/>
            <person name="Burquez A."/>
            <person name="Wojciechowski M.F."/>
        </authorList>
    </citation>
    <scope>NUCLEOTIDE SEQUENCE</scope>
    <source>
        <strain evidence="12">SGP5-SGP5p</strain>
        <tissue evidence="12">Aerial part</tissue>
    </source>
</reference>
<feature type="compositionally biased region" description="Polar residues" evidence="6">
    <location>
        <begin position="1282"/>
        <end position="1293"/>
    </location>
</feature>
<feature type="compositionally biased region" description="Polar residues" evidence="6">
    <location>
        <begin position="1301"/>
        <end position="1322"/>
    </location>
</feature>
<dbReference type="InterPro" id="IPR003121">
    <property type="entry name" value="SWIB_MDM2_domain"/>
</dbReference>
<dbReference type="FunFam" id="3.30.40.10:FF:000303">
    <property type="entry name" value="Zinc finger CCCH domain-containing protein 19"/>
    <property type="match status" value="1"/>
</dbReference>
<feature type="compositionally biased region" description="Acidic residues" evidence="6">
    <location>
        <begin position="176"/>
        <end position="188"/>
    </location>
</feature>
<feature type="domain" description="GYF" evidence="9">
    <location>
        <begin position="1182"/>
        <end position="1236"/>
    </location>
</feature>
<feature type="compositionally biased region" description="Basic and acidic residues" evidence="6">
    <location>
        <begin position="312"/>
        <end position="322"/>
    </location>
</feature>
<feature type="compositionally biased region" description="Basic and acidic residues" evidence="6">
    <location>
        <begin position="1049"/>
        <end position="1074"/>
    </location>
</feature>
<feature type="compositionally biased region" description="Acidic residues" evidence="6">
    <location>
        <begin position="588"/>
        <end position="598"/>
    </location>
</feature>
<dbReference type="CDD" id="cd15568">
    <property type="entry name" value="PHD5_NSD"/>
    <property type="match status" value="1"/>
</dbReference>
<feature type="compositionally biased region" description="Basic and acidic residues" evidence="6">
    <location>
        <begin position="1025"/>
        <end position="1039"/>
    </location>
</feature>
<feature type="domain" description="DM2" evidence="11">
    <location>
        <begin position="691"/>
        <end position="774"/>
    </location>
</feature>
<dbReference type="Gene3D" id="3.30.1490.40">
    <property type="match status" value="1"/>
</dbReference>
<evidence type="ECO:0000256" key="1">
    <source>
        <dbReference type="ARBA" id="ARBA00022723"/>
    </source>
</evidence>
<dbReference type="InterPro" id="IPR058668">
    <property type="entry name" value="NERD_dom"/>
</dbReference>
<feature type="compositionally biased region" description="Acidic residues" evidence="6">
    <location>
        <begin position="294"/>
        <end position="311"/>
    </location>
</feature>
<protein>
    <submittedName>
        <fullName evidence="12">Uncharacterized protein</fullName>
    </submittedName>
</protein>
<dbReference type="OrthoDB" id="6415790at2759"/>
<dbReference type="FunFam" id="3.90.70.200:FF:000002">
    <property type="entry name" value="Zinc finger CCCH domain-containing protein 19"/>
    <property type="match status" value="1"/>
</dbReference>
<dbReference type="SUPFAM" id="SSF55277">
    <property type="entry name" value="GYF domain"/>
    <property type="match status" value="1"/>
</dbReference>
<feature type="compositionally biased region" description="Polar residues" evidence="6">
    <location>
        <begin position="1115"/>
        <end position="1125"/>
    </location>
</feature>
<dbReference type="InterPro" id="IPR035445">
    <property type="entry name" value="GYF-like_dom_sf"/>
</dbReference>
<feature type="compositionally biased region" description="Basic and acidic residues" evidence="6">
    <location>
        <begin position="282"/>
        <end position="293"/>
    </location>
</feature>
<gene>
    <name evidence="12" type="ORF">Cgig2_032556</name>
</gene>
<feature type="region of interest" description="Disordered" evidence="6">
    <location>
        <begin position="791"/>
        <end position="823"/>
    </location>
</feature>
<sequence>MDDEDDVVKAVDPPTLEQSTVEPPLSEQPEIPEQCGTASIDAAPATPECEAEPPPVAEGLAGEGEGVQAVEKDEREKEGVNGGEPEASVKERDRLVQEGSEGQGNADEFVKMEELPQVTEDLEPKNEEMVGEGEEKAEEGIPTVVTSVEVEDDEVVKAEEVLSVTEKVEVATTEDMAGEEVEKQEEDESKGVEGSSQGKKVGKQEEVESESLGGDVKGQVVVNEEEDGSKGDEEVVREKAEDKQKIEGDGEGVLVVKQEEGESMGGVGGDAEGQVMVNEEDNASKPDEGMEVDKVEDEQEVQGDGEGELVAEQEKDESRGVGEDGVEGQVEVNEEEDESKGDEEMGGEGEDEELNESQVNGIGSSPVVTKDEELTGEAGTSTADTEMEVEGEAVKSGSGGKRRRGRNSKAASARTPVRKTAGEDVCFICLDGGDLVLCDRRGCPKAYHPSCVDHDEEFFKTKDRWTCGWHLCNKCGKNAFFMCYTCTFSLCKGCCKGAVVFCVRGNKGFCESCMKSVMMIESTEQNEVGQVAFDDKSSWEYLFKDYWIEQKRRFSITSDELARARNPWKISHATDKQQTGGDVHIGDNDEDTDSDSSENLEVTDSKRKKAKRKSKSIDSGTDSSSEKEVSTAKRKAKRKSKSQIKESYSDSEHSSGNEDASNKKGKRPRRLSKSHSKDRSTTSAANVVVAAEGSAEWASKELLEFVMHMKDGDKSVLTQFDVQGLLLEYIKRNKLRDPRRRSQIICDPMLQKLFGKPRVGHFEMLKLLESHFLFKEDSQADDNHGSVVDEVSQLDADDNTDSTLDAGRSKGRKSRKRGEDRGLPSNLDDYAAIDMHNINLIYLRRNLMEALMEDVEMFHDKVVGSFVRIRISGSNQKQDIYRLVQIIGTSKAAEPYRVGKRTTDVMLEILNLDKTEIISIDSISNQEFTEDECKRLRQSIKCGLISRMTVGDVLEKARELQEVRVIDWLEAEIVRLSHLRDRASEKGRKKEYPLYGTMTSGILKCIECVEKLQLLKTPEERQRRLEEIPGVHADPKMDPSCESEEESEMDNRRQVSITRPRESGFFRRDRDHFSSRKGSTDSWSANARPPNKNRELNRNSSGKGFSSRREDMIGASQTNEHSWNNGVDKGTPGSWEKPRLTSDPVISSRAEVRSDISATASEASQPVSAGTLQVDAKVNETEKIWHYRDPTGKVQGPFSLSQLRKWSNTGYFPADLRIWKASQSEDDSILLTEALAGRFQKESLSVGLLSAVSSNASNAPSSVENSRDSLHARGSEYGIRYDSSSLPSPTPGRTTAGWGGKQTSESKWSTSSPFRSNNQFQAGNERLPSPTPTSSSSVPVGVGRSNFSPQSKDTGIMGIKEENSTASVMAAASVTSTAGQFLSTAVPRPAVAVNPGIINAQQIPSQSAGHAASQGFAPVDAGMNHANLRSDANIAAQGFSNVVQPGVMQNPSVYSTQGWAPGSVARSEIVNANMVPSNSSAIASQVPYGQWTSAPVANQASSYGAGYPPGPGNVASNFPTIPSQNAWRPTSTNMPWGGQPQQPMNPNMGWAEPPSAAAFGPPAGAMGQLAGATSGASAMPSGNTMPGWPGAGSAPTGGSVNPGWVAPSGNASTWGSDQNRRGSGGAQWNRQSSFGSGGGGGPGTPRGQGVCRFHENGHCKKGAACNYMHT</sequence>
<evidence type="ECO:0000256" key="2">
    <source>
        <dbReference type="ARBA" id="ARBA00022771"/>
    </source>
</evidence>
<feature type="compositionally biased region" description="Basic and acidic residues" evidence="6">
    <location>
        <begin position="228"/>
        <end position="248"/>
    </location>
</feature>
<evidence type="ECO:0000259" key="11">
    <source>
        <dbReference type="PROSITE" id="PS51925"/>
    </source>
</evidence>
<dbReference type="CDD" id="cd00072">
    <property type="entry name" value="GYF"/>
    <property type="match status" value="1"/>
</dbReference>
<keyword evidence="2 5" id="KW-0863">Zinc-finger</keyword>
<dbReference type="InterPro" id="IPR036128">
    <property type="entry name" value="Plus3-like_sf"/>
</dbReference>
<comment type="caution">
    <text evidence="12">The sequence shown here is derived from an EMBL/GenBank/DDBJ whole genome shotgun (WGS) entry which is preliminary data.</text>
</comment>
<dbReference type="InterPro" id="IPR013083">
    <property type="entry name" value="Znf_RING/FYVE/PHD"/>
</dbReference>
<evidence type="ECO:0000256" key="3">
    <source>
        <dbReference type="ARBA" id="ARBA00022833"/>
    </source>
</evidence>
<dbReference type="SUPFAM" id="SSF57903">
    <property type="entry name" value="FYVE/PHD zinc finger"/>
    <property type="match status" value="1"/>
</dbReference>
<keyword evidence="13" id="KW-1185">Reference proteome</keyword>
<dbReference type="InterPro" id="IPR004343">
    <property type="entry name" value="Plus-3_dom"/>
</dbReference>
<name>A0A9Q1QRF8_9CARY</name>
<accession>A0A9Q1QRF8</accession>
<dbReference type="InterPro" id="IPR003169">
    <property type="entry name" value="GYF"/>
</dbReference>
<evidence type="ECO:0000256" key="6">
    <source>
        <dbReference type="SAM" id="MobiDB-lite"/>
    </source>
</evidence>
<feature type="compositionally biased region" description="Polar residues" evidence="6">
    <location>
        <begin position="356"/>
        <end position="367"/>
    </location>
</feature>
<evidence type="ECO:0000259" key="10">
    <source>
        <dbReference type="PROSITE" id="PS51360"/>
    </source>
</evidence>
<feature type="compositionally biased region" description="Basic residues" evidence="6">
    <location>
        <begin position="632"/>
        <end position="642"/>
    </location>
</feature>
<feature type="region of interest" description="Disordered" evidence="6">
    <location>
        <begin position="1278"/>
        <end position="1355"/>
    </location>
</feature>
<dbReference type="PROSITE" id="PS51360">
    <property type="entry name" value="PLUS3"/>
    <property type="match status" value="1"/>
</dbReference>
<evidence type="ECO:0000313" key="13">
    <source>
        <dbReference type="Proteomes" id="UP001153076"/>
    </source>
</evidence>
<dbReference type="InterPro" id="IPR019787">
    <property type="entry name" value="Znf_PHD-finger"/>
</dbReference>
<dbReference type="PROSITE" id="PS51925">
    <property type="entry name" value="SWIB_MDM2"/>
    <property type="match status" value="1"/>
</dbReference>
<dbReference type="SUPFAM" id="SSF47592">
    <property type="entry name" value="SWIB/MDM2 domain"/>
    <property type="match status" value="1"/>
</dbReference>
<dbReference type="Gene3D" id="3.90.70.200">
    <property type="entry name" value="Plus-3 domain"/>
    <property type="match status" value="1"/>
</dbReference>
<dbReference type="SMART" id="SM00719">
    <property type="entry name" value="Plus3"/>
    <property type="match status" value="1"/>
</dbReference>
<organism evidence="12 13">
    <name type="scientific">Carnegiea gigantea</name>
    <dbReference type="NCBI Taxonomy" id="171969"/>
    <lineage>
        <taxon>Eukaryota</taxon>
        <taxon>Viridiplantae</taxon>
        <taxon>Streptophyta</taxon>
        <taxon>Embryophyta</taxon>
        <taxon>Tracheophyta</taxon>
        <taxon>Spermatophyta</taxon>
        <taxon>Magnoliopsida</taxon>
        <taxon>eudicotyledons</taxon>
        <taxon>Gunneridae</taxon>
        <taxon>Pentapetalae</taxon>
        <taxon>Caryophyllales</taxon>
        <taxon>Cactineae</taxon>
        <taxon>Cactaceae</taxon>
        <taxon>Cactoideae</taxon>
        <taxon>Echinocereeae</taxon>
        <taxon>Carnegiea</taxon>
    </lineage>
</organism>
<evidence type="ECO:0000313" key="12">
    <source>
        <dbReference type="EMBL" id="KAJ8450931.1"/>
    </source>
</evidence>
<dbReference type="InterPro" id="IPR001965">
    <property type="entry name" value="Znf_PHD"/>
</dbReference>
<feature type="compositionally biased region" description="Basic residues" evidence="6">
    <location>
        <begin position="663"/>
        <end position="674"/>
    </location>
</feature>
<feature type="region of interest" description="Disordered" evidence="6">
    <location>
        <begin position="1"/>
        <end position="152"/>
    </location>
</feature>
<dbReference type="InterPro" id="IPR011011">
    <property type="entry name" value="Znf_FYVE_PHD"/>
</dbReference>
<keyword evidence="4" id="KW-0238">DNA-binding</keyword>
<dbReference type="SUPFAM" id="SSF159042">
    <property type="entry name" value="Plus3-like"/>
    <property type="match status" value="1"/>
</dbReference>